<evidence type="ECO:0000256" key="4">
    <source>
        <dbReference type="ARBA" id="ARBA00022837"/>
    </source>
</evidence>
<dbReference type="PROSITE" id="PS00232">
    <property type="entry name" value="CADHERIN_1"/>
    <property type="match status" value="1"/>
</dbReference>
<dbReference type="PANTHER" id="PTHR24028:SF253">
    <property type="entry name" value="PROTOCADHERIN-7"/>
    <property type="match status" value="1"/>
</dbReference>
<evidence type="ECO:0000313" key="10">
    <source>
        <dbReference type="Ensembl" id="ENSUMAP00000005513"/>
    </source>
</evidence>
<keyword evidence="7" id="KW-0325">Glycoprotein</keyword>
<dbReference type="Ensembl" id="ENSUMAT00000006647.1">
    <property type="protein sequence ID" value="ENSUMAP00000005513.1"/>
    <property type="gene ID" value="ENSUMAG00000004356.1"/>
</dbReference>
<keyword evidence="4 8" id="KW-0106">Calcium</keyword>
<protein>
    <recommendedName>
        <fullName evidence="9">Cadherin domain-containing protein</fullName>
    </recommendedName>
</protein>
<keyword evidence="2" id="KW-0812">Transmembrane</keyword>
<keyword evidence="3" id="KW-0677">Repeat</keyword>
<dbReference type="InterPro" id="IPR002126">
    <property type="entry name" value="Cadherin-like_dom"/>
</dbReference>
<dbReference type="GO" id="GO:0005509">
    <property type="term" value="F:calcium ion binding"/>
    <property type="evidence" value="ECO:0007669"/>
    <property type="project" value="UniProtKB-UniRule"/>
</dbReference>
<dbReference type="SMART" id="SM00112">
    <property type="entry name" value="CA"/>
    <property type="match status" value="3"/>
</dbReference>
<dbReference type="InterPro" id="IPR020894">
    <property type="entry name" value="Cadherin_CS"/>
</dbReference>
<evidence type="ECO:0000256" key="3">
    <source>
        <dbReference type="ARBA" id="ARBA00022737"/>
    </source>
</evidence>
<dbReference type="SUPFAM" id="SSF49313">
    <property type="entry name" value="Cadherin-like"/>
    <property type="match status" value="3"/>
</dbReference>
<keyword evidence="5" id="KW-1133">Transmembrane helix</keyword>
<feature type="domain" description="Cadherin" evidence="9">
    <location>
        <begin position="242"/>
        <end position="345"/>
    </location>
</feature>
<dbReference type="GO" id="GO:0005886">
    <property type="term" value="C:plasma membrane"/>
    <property type="evidence" value="ECO:0007669"/>
    <property type="project" value="InterPro"/>
</dbReference>
<dbReference type="OMA" id="YRIATIH"/>
<evidence type="ECO:0000256" key="1">
    <source>
        <dbReference type="ARBA" id="ARBA00004167"/>
    </source>
</evidence>
<dbReference type="FunFam" id="2.60.40.60:FF:000043">
    <property type="entry name" value="Protocadherin 1"/>
    <property type="match status" value="1"/>
</dbReference>
<dbReference type="GO" id="GO:0007156">
    <property type="term" value="P:homophilic cell adhesion via plasma membrane adhesion molecules"/>
    <property type="evidence" value="ECO:0007669"/>
    <property type="project" value="InterPro"/>
</dbReference>
<evidence type="ECO:0000256" key="6">
    <source>
        <dbReference type="ARBA" id="ARBA00023136"/>
    </source>
</evidence>
<dbReference type="PRINTS" id="PR00205">
    <property type="entry name" value="CADHERIN"/>
</dbReference>
<dbReference type="GeneTree" id="ENSGT00940000157221"/>
<evidence type="ECO:0000256" key="5">
    <source>
        <dbReference type="ARBA" id="ARBA00022989"/>
    </source>
</evidence>
<dbReference type="AlphaFoldDB" id="A0A452TC39"/>
<accession>A0A452TC39</accession>
<evidence type="ECO:0000256" key="8">
    <source>
        <dbReference type="PROSITE-ProRule" id="PRU00043"/>
    </source>
</evidence>
<dbReference type="Gene3D" id="2.60.40.60">
    <property type="entry name" value="Cadherins"/>
    <property type="match status" value="3"/>
</dbReference>
<dbReference type="FunFam" id="2.60.40.60:FF:000028">
    <property type="entry name" value="Protocadherin 1"/>
    <property type="match status" value="1"/>
</dbReference>
<evidence type="ECO:0000256" key="2">
    <source>
        <dbReference type="ARBA" id="ARBA00022692"/>
    </source>
</evidence>
<dbReference type="CDD" id="cd11304">
    <property type="entry name" value="Cadherin_repeat"/>
    <property type="match status" value="3"/>
</dbReference>
<dbReference type="PANTHER" id="PTHR24028">
    <property type="entry name" value="CADHERIN-87A"/>
    <property type="match status" value="1"/>
</dbReference>
<feature type="domain" description="Cadherin" evidence="9">
    <location>
        <begin position="63"/>
        <end position="121"/>
    </location>
</feature>
<name>A0A452TC39_URSMA</name>
<keyword evidence="6" id="KW-0472">Membrane</keyword>
<evidence type="ECO:0000259" key="9">
    <source>
        <dbReference type="PROSITE" id="PS50268"/>
    </source>
</evidence>
<dbReference type="PROSITE" id="PS50268">
    <property type="entry name" value="CADHERIN_2"/>
    <property type="match status" value="3"/>
</dbReference>
<sequence>MYDRVAQSQKKERNGTRDTSVHKVAIKVYFPFIQIGDATLCQLLKAAGFCSENNTEASNMCLFPRRAHTHGLPPVLHRIDREEVNQLRFTVMARDRGQPPKTDKATVVLNIKDENDNVPSIEIRKIGRIPLKDGVANVAEDVLVDTPIALVQVSDRDQGENGVVTCTVVGDVPFQLKPASDTEGDQNKKKYFLHTSAPLDYETTREFNVVIVAVDSGSPSLSSNNSLVVKVGDTNDNPPVFGQSVVEVYFPENNIPGERVATVLATDADSGKNAEIAYSLDSSVMGIFAIDPDSGDILVNTVLDREQTDRYEFKVNAKDKGIPVLQGTTASSFNLISTISTIWFFCV</sequence>
<dbReference type="InterPro" id="IPR015919">
    <property type="entry name" value="Cadherin-like_sf"/>
</dbReference>
<organism evidence="10">
    <name type="scientific">Ursus maritimus</name>
    <name type="common">Polar bear</name>
    <name type="synonym">Thalarctos maritimus</name>
    <dbReference type="NCBI Taxonomy" id="29073"/>
    <lineage>
        <taxon>Eukaryota</taxon>
        <taxon>Metazoa</taxon>
        <taxon>Chordata</taxon>
        <taxon>Craniata</taxon>
        <taxon>Vertebrata</taxon>
        <taxon>Euteleostomi</taxon>
        <taxon>Mammalia</taxon>
        <taxon>Eutheria</taxon>
        <taxon>Laurasiatheria</taxon>
        <taxon>Carnivora</taxon>
        <taxon>Caniformia</taxon>
        <taxon>Ursidae</taxon>
        <taxon>Ursus</taxon>
    </lineage>
</organism>
<reference evidence="10" key="1">
    <citation type="submission" date="2019-03" db="UniProtKB">
        <authorList>
            <consortium name="Ensembl"/>
        </authorList>
    </citation>
    <scope>IDENTIFICATION</scope>
</reference>
<dbReference type="InterPro" id="IPR050174">
    <property type="entry name" value="Protocadherin/Cadherin-CA"/>
</dbReference>
<evidence type="ECO:0000256" key="7">
    <source>
        <dbReference type="ARBA" id="ARBA00023180"/>
    </source>
</evidence>
<dbReference type="Pfam" id="PF00028">
    <property type="entry name" value="Cadherin"/>
    <property type="match status" value="2"/>
</dbReference>
<feature type="domain" description="Cadherin" evidence="9">
    <location>
        <begin position="138"/>
        <end position="241"/>
    </location>
</feature>
<proteinExistence type="predicted"/>
<comment type="subcellular location">
    <subcellularLocation>
        <location evidence="1">Membrane</location>
        <topology evidence="1">Single-pass membrane protein</topology>
    </subcellularLocation>
</comment>